<dbReference type="Proteomes" id="UP000094969">
    <property type="component" value="Chromosome"/>
</dbReference>
<keyword evidence="1" id="KW-0472">Membrane</keyword>
<sequence>MNRSVSFTLTADDYAAANKLHVLNFYRDLFRLAMIAAGVLLYALFIVSDYASGWSFGTYAAIVHFFAFWLLLMPFLSYFLFAPDIARKTFRKQKSLQQPLTWSWSEAGLKVTSDGGEWLTPWDHYLKRAENAEMLLFYQAPRLFQMVPKRVLTPEQLAELRECADRVAG</sequence>
<accession>A0A1D7UBV2</accession>
<dbReference type="Pfam" id="PF14317">
    <property type="entry name" value="YcxB"/>
    <property type="match status" value="1"/>
</dbReference>
<keyword evidence="1" id="KW-1133">Transmembrane helix</keyword>
<keyword evidence="1" id="KW-0812">Transmembrane</keyword>
<keyword evidence="4" id="KW-1185">Reference proteome</keyword>
<feature type="transmembrane region" description="Helical" evidence="1">
    <location>
        <begin position="29"/>
        <end position="47"/>
    </location>
</feature>
<name>A0A1D7UBV2_9HYPH</name>
<feature type="domain" description="YcxB-like C-terminal" evidence="2">
    <location>
        <begin position="104"/>
        <end position="163"/>
    </location>
</feature>
<evidence type="ECO:0000313" key="3">
    <source>
        <dbReference type="EMBL" id="AOO84847.1"/>
    </source>
</evidence>
<evidence type="ECO:0000256" key="1">
    <source>
        <dbReference type="SAM" id="Phobius"/>
    </source>
</evidence>
<organism evidence="3 4">
    <name type="scientific">Bosea vaviloviae</name>
    <dbReference type="NCBI Taxonomy" id="1526658"/>
    <lineage>
        <taxon>Bacteria</taxon>
        <taxon>Pseudomonadati</taxon>
        <taxon>Pseudomonadota</taxon>
        <taxon>Alphaproteobacteria</taxon>
        <taxon>Hyphomicrobiales</taxon>
        <taxon>Boseaceae</taxon>
        <taxon>Bosea</taxon>
    </lineage>
</organism>
<protein>
    <recommendedName>
        <fullName evidence="2">YcxB-like C-terminal domain-containing protein</fullName>
    </recommendedName>
</protein>
<dbReference type="EMBL" id="CP017147">
    <property type="protein sequence ID" value="AOO84847.1"/>
    <property type="molecule type" value="Genomic_DNA"/>
</dbReference>
<dbReference type="InterPro" id="IPR025588">
    <property type="entry name" value="YcxB-like_C"/>
</dbReference>
<evidence type="ECO:0000313" key="4">
    <source>
        <dbReference type="Proteomes" id="UP000094969"/>
    </source>
</evidence>
<dbReference type="STRING" id="1526658.BHK69_28030"/>
<dbReference type="KEGG" id="bvv:BHK69_28030"/>
<gene>
    <name evidence="3" type="ORF">BHK69_28030</name>
</gene>
<evidence type="ECO:0000259" key="2">
    <source>
        <dbReference type="Pfam" id="PF14317"/>
    </source>
</evidence>
<proteinExistence type="predicted"/>
<feature type="transmembrane region" description="Helical" evidence="1">
    <location>
        <begin position="59"/>
        <end position="81"/>
    </location>
</feature>
<reference evidence="3 4" key="1">
    <citation type="journal article" date="2015" name="Antonie Van Leeuwenhoek">
        <title>Bosea vaviloviae sp. nov., a new species of slow-growing rhizobia isolated from nodules of the relict species Vavilovia formosa (Stev.) Fed.</title>
        <authorList>
            <person name="Safronova V.I."/>
            <person name="Kuznetsova I.G."/>
            <person name="Sazanova A.L."/>
            <person name="Kimeklis A.K."/>
            <person name="Belimov A.A."/>
            <person name="Andronov E.E."/>
            <person name="Pinaev A.G."/>
            <person name="Chizhevskaya E.P."/>
            <person name="Pukhaev A.R."/>
            <person name="Popov K.P."/>
            <person name="Willems A."/>
            <person name="Tikhonovich I.A."/>
        </authorList>
    </citation>
    <scope>NUCLEOTIDE SEQUENCE [LARGE SCALE GENOMIC DNA]</scope>
    <source>
        <strain evidence="3 4">Vaf18</strain>
    </source>
</reference>
<dbReference type="AlphaFoldDB" id="A0A1D7UBV2"/>